<dbReference type="AlphaFoldDB" id="A0A1D6EAB5"/>
<accession>A0A1D6EAB5</accession>
<feature type="region of interest" description="Disordered" evidence="1">
    <location>
        <begin position="61"/>
        <end position="80"/>
    </location>
</feature>
<reference evidence="2" key="1">
    <citation type="submission" date="2015-12" db="EMBL/GenBank/DDBJ databases">
        <title>Update maize B73 reference genome by single molecule sequencing technologies.</title>
        <authorList>
            <consortium name="Maize Genome Sequencing Project"/>
            <person name="Ware D."/>
        </authorList>
    </citation>
    <scope>NUCLEOTIDE SEQUENCE [LARGE SCALE GENOMIC DNA]</scope>
    <source>
        <tissue evidence="2">Seedling</tissue>
    </source>
</reference>
<name>A0A1D6EAB5_MAIZE</name>
<protein>
    <submittedName>
        <fullName evidence="2">Glutathione S-transferase TCHQD</fullName>
    </submittedName>
</protein>
<organism evidence="2">
    <name type="scientific">Zea mays</name>
    <name type="common">Maize</name>
    <dbReference type="NCBI Taxonomy" id="4577"/>
    <lineage>
        <taxon>Eukaryota</taxon>
        <taxon>Viridiplantae</taxon>
        <taxon>Streptophyta</taxon>
        <taxon>Embryophyta</taxon>
        <taxon>Tracheophyta</taxon>
        <taxon>Spermatophyta</taxon>
        <taxon>Magnoliopsida</taxon>
        <taxon>Liliopsida</taxon>
        <taxon>Poales</taxon>
        <taxon>Poaceae</taxon>
        <taxon>PACMAD clade</taxon>
        <taxon>Panicoideae</taxon>
        <taxon>Andropogonodae</taxon>
        <taxon>Andropogoneae</taxon>
        <taxon>Tripsacinae</taxon>
        <taxon>Zea</taxon>
    </lineage>
</organism>
<evidence type="ECO:0000313" key="2">
    <source>
        <dbReference type="EMBL" id="ONM17319.1"/>
    </source>
</evidence>
<dbReference type="EMBL" id="CM007648">
    <property type="protein sequence ID" value="ONM17319.1"/>
    <property type="molecule type" value="Genomic_DNA"/>
</dbReference>
<evidence type="ECO:0000256" key="1">
    <source>
        <dbReference type="SAM" id="MobiDB-lite"/>
    </source>
</evidence>
<feature type="region of interest" description="Disordered" evidence="1">
    <location>
        <begin position="1"/>
        <end position="20"/>
    </location>
</feature>
<gene>
    <name evidence="2" type="ORF">ZEAMMB73_Zm00001d003640</name>
</gene>
<keyword evidence="2" id="KW-0808">Transferase</keyword>
<dbReference type="GO" id="GO:0016740">
    <property type="term" value="F:transferase activity"/>
    <property type="evidence" value="ECO:0007669"/>
    <property type="project" value="UniProtKB-KW"/>
</dbReference>
<dbReference type="EMBL" id="CM007648">
    <property type="protein sequence ID" value="ONM17320.1"/>
    <property type="molecule type" value="Genomic_DNA"/>
</dbReference>
<sequence length="157" mass="17489">MARPASTARKPSSLSFSPSPPLSIQSMCDAAATLLHGLRVSLLPCPLPLPTAASCPALVHARRPHQRPPPVSHTLENRRRRRSSSISIMVSSPPLYRTLDDPYFLYRCVILQNYEPTRVLKNLTLSVSLAVQTWLPPRRWRAEFALQIRFGVGVEGV</sequence>
<proteinExistence type="predicted"/>